<feature type="transmembrane region" description="Helical" evidence="3">
    <location>
        <begin position="70"/>
        <end position="93"/>
    </location>
</feature>
<gene>
    <name evidence="4" type="ORF">L873DRAFT_1786331</name>
</gene>
<dbReference type="OrthoDB" id="407298at2759"/>
<dbReference type="EMBL" id="ML120358">
    <property type="protein sequence ID" value="RPB04551.1"/>
    <property type="molecule type" value="Genomic_DNA"/>
</dbReference>
<dbReference type="SUPFAM" id="SSF89372">
    <property type="entry name" value="Fucose-specific lectin"/>
    <property type="match status" value="1"/>
</dbReference>
<reference evidence="4 5" key="1">
    <citation type="journal article" date="2018" name="Nat. Ecol. Evol.">
        <title>Pezizomycetes genomes reveal the molecular basis of ectomycorrhizal truffle lifestyle.</title>
        <authorList>
            <person name="Murat C."/>
            <person name="Payen T."/>
            <person name="Noel B."/>
            <person name="Kuo A."/>
            <person name="Morin E."/>
            <person name="Chen J."/>
            <person name="Kohler A."/>
            <person name="Krizsan K."/>
            <person name="Balestrini R."/>
            <person name="Da Silva C."/>
            <person name="Montanini B."/>
            <person name="Hainaut M."/>
            <person name="Levati E."/>
            <person name="Barry K.W."/>
            <person name="Belfiori B."/>
            <person name="Cichocki N."/>
            <person name="Clum A."/>
            <person name="Dockter R.B."/>
            <person name="Fauchery L."/>
            <person name="Guy J."/>
            <person name="Iotti M."/>
            <person name="Le Tacon F."/>
            <person name="Lindquist E.A."/>
            <person name="Lipzen A."/>
            <person name="Malagnac F."/>
            <person name="Mello A."/>
            <person name="Molinier V."/>
            <person name="Miyauchi S."/>
            <person name="Poulain J."/>
            <person name="Riccioni C."/>
            <person name="Rubini A."/>
            <person name="Sitrit Y."/>
            <person name="Splivallo R."/>
            <person name="Traeger S."/>
            <person name="Wang M."/>
            <person name="Zifcakova L."/>
            <person name="Wipf D."/>
            <person name="Zambonelli A."/>
            <person name="Paolocci F."/>
            <person name="Nowrousian M."/>
            <person name="Ottonello S."/>
            <person name="Baldrian P."/>
            <person name="Spatafora J.W."/>
            <person name="Henrissat B."/>
            <person name="Nagy L.G."/>
            <person name="Aury J.M."/>
            <person name="Wincker P."/>
            <person name="Grigoriev I.V."/>
            <person name="Bonfante P."/>
            <person name="Martin F.M."/>
        </authorList>
    </citation>
    <scope>NUCLEOTIDE SEQUENCE [LARGE SCALE GENOMIC DNA]</scope>
    <source>
        <strain evidence="4 5">120613-1</strain>
    </source>
</reference>
<organism evidence="4 5">
    <name type="scientific">Choiromyces venosus 120613-1</name>
    <dbReference type="NCBI Taxonomy" id="1336337"/>
    <lineage>
        <taxon>Eukaryota</taxon>
        <taxon>Fungi</taxon>
        <taxon>Dikarya</taxon>
        <taxon>Ascomycota</taxon>
        <taxon>Pezizomycotina</taxon>
        <taxon>Pezizomycetes</taxon>
        <taxon>Pezizales</taxon>
        <taxon>Tuberaceae</taxon>
        <taxon>Choiromyces</taxon>
    </lineage>
</organism>
<keyword evidence="3" id="KW-1133">Transmembrane helix</keyword>
<dbReference type="STRING" id="1336337.A0A3N4K7W8"/>
<dbReference type="Gene3D" id="2.120.10.70">
    <property type="entry name" value="Fucose-specific lectin"/>
    <property type="match status" value="1"/>
</dbReference>
<dbReference type="InterPro" id="IPR012475">
    <property type="entry name" value="Fungal_lectin"/>
</dbReference>
<name>A0A3N4K7W8_9PEZI</name>
<evidence type="ECO:0000313" key="4">
    <source>
        <dbReference type="EMBL" id="RPB04551.1"/>
    </source>
</evidence>
<dbReference type="Proteomes" id="UP000276215">
    <property type="component" value="Unassembled WGS sequence"/>
</dbReference>
<feature type="region of interest" description="Disordered" evidence="2">
    <location>
        <begin position="101"/>
        <end position="122"/>
    </location>
</feature>
<accession>A0A3N4K7W8</accession>
<sequence length="436" mass="47414">MSVISAPIPSFEMEQVKADLERQVTFKPVIEGPERVRKHVEFAPYAARFEYPEDPHYAPPKDICGIRRKVFWAIIAFVILLNVGTIAGLVVVVNRSKEGELFSSSSKDGSEGDVGTSSNGDGGGIRVDVSAFKGLPLLPGTALAAVNWENDTRAYYQNGDGKVVQSYCGGGEPCSPAQNPIITDAKYFSSLESVGRVESNNSIHIFYLSQDNTLREKVLNRNSASPIDGPLSTFNTKVHSDSDISATFSNGEIKLYYQDATSLHIQELICTPTAGWTNGSRLLPAAPGSSIAAAAWNNDLRVYFINSSSLLVQQKWSSSGGWSEGTTTDRELDPKSALAALPPKDPLANPVMRMYATNAYNELFTFTEKDPLGRKSVMGNVRDMEDNIAAVQSVDGVVSIWFVERGGNLMRKMGDGEVDMRGGNVRVLAKDQDPGW</sequence>
<protein>
    <submittedName>
        <fullName evidence="4">Uncharacterized protein</fullName>
    </submittedName>
</protein>
<evidence type="ECO:0000256" key="3">
    <source>
        <dbReference type="SAM" id="Phobius"/>
    </source>
</evidence>
<keyword evidence="3" id="KW-0812">Transmembrane</keyword>
<evidence type="ECO:0000256" key="1">
    <source>
        <dbReference type="ARBA" id="ARBA00009042"/>
    </source>
</evidence>
<dbReference type="Pfam" id="PF07938">
    <property type="entry name" value="Fungal_lectin"/>
    <property type="match status" value="1"/>
</dbReference>
<keyword evidence="5" id="KW-1185">Reference proteome</keyword>
<proteinExistence type="inferred from homology"/>
<comment type="similarity">
    <text evidence="1">Belongs to the fungal fucose-specific lectin family.</text>
</comment>
<keyword evidence="3" id="KW-0472">Membrane</keyword>
<evidence type="ECO:0000256" key="2">
    <source>
        <dbReference type="SAM" id="MobiDB-lite"/>
    </source>
</evidence>
<dbReference type="AlphaFoldDB" id="A0A3N4K7W8"/>
<evidence type="ECO:0000313" key="5">
    <source>
        <dbReference type="Proteomes" id="UP000276215"/>
    </source>
</evidence>